<sequence>MRVLLYDQDIQRNKSLHRYLEDANIQVTAAYCLKDFLSKFEKPSLKILLIEHSRIQHYNIDIEALLEQLGLTFTVIDYTETETTFDFSVHYLSSYYYFPFTTEKDKELIKKVKKRLRKYKKQKEKSASQTEHQAINAYSANASSVNQVMEHFTKKQRQLITRLLEKKDGINVEEIIELLNAKTVKNSQNYAQTHIYRLRNKLNRLLGDEYIISYKDHTYQLLCIHK</sequence>
<dbReference type="KEGG" id="trz:GWP43_05705"/>
<accession>A0A6P1Y6I7</accession>
<keyword evidence="1" id="KW-0175">Coiled coil</keyword>
<protein>
    <submittedName>
        <fullName evidence="2">Response regulator transcription factor</fullName>
    </submittedName>
</protein>
<feature type="coiled-coil region" evidence="1">
    <location>
        <begin position="102"/>
        <end position="129"/>
    </location>
</feature>
<dbReference type="GO" id="GO:0003677">
    <property type="term" value="F:DNA binding"/>
    <property type="evidence" value="ECO:0007669"/>
    <property type="project" value="InterPro"/>
</dbReference>
<reference evidence="2 3" key="1">
    <citation type="submission" date="2020-01" db="EMBL/GenBank/DDBJ databases">
        <title>Complete genome sequence of a human oral phylogroup 1 Treponema sp. strain ATCC 700766, originally isolated from periodontitis dental plaque.</title>
        <authorList>
            <person name="Chan Y."/>
            <person name="Huo Y.-B."/>
            <person name="Yu X.-L."/>
            <person name="Zeng H."/>
            <person name="Leung W.-K."/>
            <person name="Watt R.M."/>
        </authorList>
    </citation>
    <scope>NUCLEOTIDE SEQUENCE [LARGE SCALE GENOMIC DNA]</scope>
    <source>
        <strain evidence="2 3">OMZ 804</strain>
    </source>
</reference>
<dbReference type="AlphaFoldDB" id="A0A6P1Y6I7"/>
<name>A0A6P1Y6I7_9SPIR</name>
<evidence type="ECO:0000313" key="3">
    <source>
        <dbReference type="Proteomes" id="UP000464374"/>
    </source>
</evidence>
<evidence type="ECO:0000256" key="1">
    <source>
        <dbReference type="SAM" id="Coils"/>
    </source>
</evidence>
<organism evidence="2 3">
    <name type="scientific">Treponema vincentii</name>
    <dbReference type="NCBI Taxonomy" id="69710"/>
    <lineage>
        <taxon>Bacteria</taxon>
        <taxon>Pseudomonadati</taxon>
        <taxon>Spirochaetota</taxon>
        <taxon>Spirochaetia</taxon>
        <taxon>Spirochaetales</taxon>
        <taxon>Treponemataceae</taxon>
        <taxon>Treponema</taxon>
    </lineage>
</organism>
<dbReference type="InterPro" id="IPR036388">
    <property type="entry name" value="WH-like_DNA-bd_sf"/>
</dbReference>
<dbReference type="Proteomes" id="UP000464374">
    <property type="component" value="Chromosome"/>
</dbReference>
<dbReference type="InterPro" id="IPR016032">
    <property type="entry name" value="Sig_transdc_resp-reg_C-effctor"/>
</dbReference>
<gene>
    <name evidence="2" type="ORF">GWP43_05705</name>
</gene>
<dbReference type="Gene3D" id="1.10.10.10">
    <property type="entry name" value="Winged helix-like DNA-binding domain superfamily/Winged helix DNA-binding domain"/>
    <property type="match status" value="1"/>
</dbReference>
<dbReference type="EMBL" id="CP048020">
    <property type="protein sequence ID" value="QHX44492.1"/>
    <property type="molecule type" value="Genomic_DNA"/>
</dbReference>
<dbReference type="SUPFAM" id="SSF46894">
    <property type="entry name" value="C-terminal effector domain of the bipartite response regulators"/>
    <property type="match status" value="1"/>
</dbReference>
<dbReference type="GO" id="GO:0006355">
    <property type="term" value="P:regulation of DNA-templated transcription"/>
    <property type="evidence" value="ECO:0007669"/>
    <property type="project" value="InterPro"/>
</dbReference>
<evidence type="ECO:0000313" key="2">
    <source>
        <dbReference type="EMBL" id="QHX44492.1"/>
    </source>
</evidence>
<proteinExistence type="predicted"/>